<comment type="caution">
    <text evidence="14">The sequence shown here is derived from an EMBL/GenBank/DDBJ whole genome shotgun (WGS) entry which is preliminary data.</text>
</comment>
<dbReference type="Proteomes" id="UP000241769">
    <property type="component" value="Unassembled WGS sequence"/>
</dbReference>
<dbReference type="CDD" id="cd13999">
    <property type="entry name" value="STKc_MAP3K-like"/>
    <property type="match status" value="1"/>
</dbReference>
<dbReference type="GO" id="GO:0004714">
    <property type="term" value="F:transmembrane receptor protein tyrosine kinase activity"/>
    <property type="evidence" value="ECO:0007669"/>
    <property type="project" value="UniProtKB-EC"/>
</dbReference>
<dbReference type="InterPro" id="IPR017441">
    <property type="entry name" value="Protein_kinase_ATP_BS"/>
</dbReference>
<dbReference type="InterPro" id="IPR002909">
    <property type="entry name" value="IPT_dom"/>
</dbReference>
<dbReference type="InterPro" id="IPR011050">
    <property type="entry name" value="Pectin_lyase_fold/virulence"/>
</dbReference>
<dbReference type="EC" id="2.7.10.1" evidence="3"/>
<dbReference type="SMART" id="SM00710">
    <property type="entry name" value="PbH1"/>
    <property type="match status" value="12"/>
</dbReference>
<dbReference type="CDD" id="cd00603">
    <property type="entry name" value="IPT_PCSR"/>
    <property type="match status" value="1"/>
</dbReference>
<keyword evidence="15" id="KW-1185">Reference proteome</keyword>
<keyword evidence="9" id="KW-0966">Cell projection</keyword>
<dbReference type="SUPFAM" id="SSF51126">
    <property type="entry name" value="Pectin lyase-like"/>
    <property type="match status" value="2"/>
</dbReference>
<dbReference type="Gene3D" id="2.60.40.10">
    <property type="entry name" value="Immunoglobulins"/>
    <property type="match status" value="1"/>
</dbReference>
<evidence type="ECO:0000256" key="7">
    <source>
        <dbReference type="ARBA" id="ARBA00023170"/>
    </source>
</evidence>
<dbReference type="InterPro" id="IPR008266">
    <property type="entry name" value="Tyr_kinase_AS"/>
</dbReference>
<dbReference type="Gene3D" id="1.10.510.10">
    <property type="entry name" value="Transferase(Phosphotransferase) domain 1"/>
    <property type="match status" value="1"/>
</dbReference>
<evidence type="ECO:0000256" key="12">
    <source>
        <dbReference type="SAM" id="Phobius"/>
    </source>
</evidence>
<sequence>MSNRSSTSGSFDVQGVSVLLSSYLTGKVSISASSKQTFGDSINRTVTITGSGFSAKGVTLRLGDTWIAGTDYPNYDFPNSPFTATQQDCYFSCLNHTTSNPACVFSVWAPDSSFCWMKTAINSFNYPADQRVALFLSGIYMQPTIISDTSISLALPAWGGSNIRVTICAGGNNCDTAALYNYPASTITSISSTMIPSNGSIVTIQGTNLLYYASPASVSAGGYPCNILSISSSSIVCQWAPGQGQQYNLSVVIAGIQASGTSNYKISYYRGPCYVATPNNITDALGFMRNESMWKDVTLNMTTGSYNDISINLVGKSSLTVNVQNLAASSLMKTNLQSNIAVTFNDFYVNTVLNVVAPAISFLGSFINIPPGDVFDSIKFNYVESMHHHGKHVTSPSFSMTNSTTSGNTGPLFSFQSGTNSIFITDSSYQFFSGQYMISIPSGISSVTLRNNAFLISNGAINVLSPAIFQGNNVNLVTSLNTPIVTLYGGSVFQNKFTLCTASNTSVLYNANGNLNLYLNAWTTNQATVGVLHAVKSQMNVKGDRFFGTNGINVQVGSSTLSIDSCYFQSTSSYDVFVQSDSTANITNSRFTLNSFSQGFVIILNRFLMHHSVVLSYGGMITNSSFDQNNLGVVSGGPLSLVGNNFTRHRDTAVTLKGASLHDENCLYIGNNGGAILLHGNLTSIGSSFENNMGTDGAAISAEGSSTNDRFEVNYGRFGGNAAGRSGGAVKIGGVYRDVILNDGLFVSNNAGKDGGTIEIGDDCTVTNGIQMRSLSVIEGSAGGGGGAIHITGTVGGPISLFNITGRGFTATQGGFMMLITKNTIVSIDSISVQDSSSLLGGAIYLVGGSSSPVDLFLSDVHMINNSATVIGGGLYVDGNVDTLSITGGNVTENSCALTGAGIVLAYTSKHNLVRIDGVSFYNNSAQSGAGICILGTIYNNITLSNSIMSHHSSQRGSAFYIDKSSNVEIINTLFDHNRAATDGGAALFQGNNNRLTMTNTSWVSNTAINGGSLFLLGGWKSVDLTQFNAMSNSASLGAAVYISQGVTDSITITQSTLNRNRVTSQGAAIYLVTDSNVTVVDSTLNDNVAGISAALYTTSSTGESSVHLINCTLSGNSAKDAAAFKADGTYRSFTMTNLDVSFSTSSTSSAIVLYTTSESIDIIGGIFSSNQGRQGAAFQHPPYYTTGRLRFEGVVFTNNSVLEGGQGGAVSVLGQVDVVQLNENDFSSNSAREGGGAIYLNSPNRVNITGGTVTNCTTSNSDGGGILVQGRVSSITINSTSFSSCSAPSGSGGALMYAGTIASVTVDHCNFTANNASYGGSMQMTTSVMNQKRDNARTTAVVRSSSFTSNTATTSGGSLYLVNSGDPQSITLTDNDFESNTSPQGDVSLSGSATMIDDRVTSGSVYIGPSSRLNVVGGSYSAFVLAGSTSLLYASSMDIQSIISCPVGQKAGNVSGASGCVDVASNDPSNTNAKSDPILPLGGIIGIAVGGGILLIALALIIIIVVVRSRRKQAIQSFELVDMSKLNLEPAKKSIIDFDDIKDMKIIGHGAFGVVYSAYWRETKVAVKQIRSDFITTDQLRDFLSEVAILQNLRPHPNVEFCDGGSLYTYLRSNDVPYRIKKDMMIGIAGGMIHLHAEGVIHRDLAVRNILLTKSLEPKVSDFGLSRTSDEGSDGGETKSDMGPVKWCRTIRSIGTDELRMAPEAMTHRTYSSKSDVWSFGVLCWEICTVQDPWAGYQVATMVCTQNKTLSLPLGCADETVLHVMERCWQRQPEDRPSMKEIFAWLLGEKLEKTKEEPLPPHSNSPLQIEYGLLMMSVLSDMNSTHYSRITTNENMR</sequence>
<dbReference type="PRINTS" id="PR00109">
    <property type="entry name" value="TYRKINASE"/>
</dbReference>
<evidence type="ECO:0000313" key="15">
    <source>
        <dbReference type="Proteomes" id="UP000241769"/>
    </source>
</evidence>
<keyword evidence="7" id="KW-0675">Receptor</keyword>
<dbReference type="Pfam" id="PF01833">
    <property type="entry name" value="TIG"/>
    <property type="match status" value="1"/>
</dbReference>
<dbReference type="SUPFAM" id="SSF81296">
    <property type="entry name" value="E set domains"/>
    <property type="match status" value="1"/>
</dbReference>
<evidence type="ECO:0000256" key="11">
    <source>
        <dbReference type="PROSITE-ProRule" id="PRU10141"/>
    </source>
</evidence>
<keyword evidence="8" id="KW-0325">Glycoprotein</keyword>
<dbReference type="PROSITE" id="PS00109">
    <property type="entry name" value="PROTEIN_KINASE_TYR"/>
    <property type="match status" value="1"/>
</dbReference>
<dbReference type="GO" id="GO:0043235">
    <property type="term" value="C:receptor complex"/>
    <property type="evidence" value="ECO:0007669"/>
    <property type="project" value="TreeGrafter"/>
</dbReference>
<dbReference type="InterPro" id="IPR001245">
    <property type="entry name" value="Ser-Thr/Tyr_kinase_cat_dom"/>
</dbReference>
<evidence type="ECO:0000256" key="1">
    <source>
        <dbReference type="ARBA" id="ARBA00004167"/>
    </source>
</evidence>
<dbReference type="Pfam" id="PF07714">
    <property type="entry name" value="PK_Tyr_Ser-Thr"/>
    <property type="match status" value="1"/>
</dbReference>
<dbReference type="InterPro" id="IPR013783">
    <property type="entry name" value="Ig-like_fold"/>
</dbReference>
<dbReference type="InterPro" id="IPR006626">
    <property type="entry name" value="PbH1"/>
</dbReference>
<dbReference type="InterPro" id="IPR011009">
    <property type="entry name" value="Kinase-like_dom_sf"/>
</dbReference>
<dbReference type="SUPFAM" id="SSF56112">
    <property type="entry name" value="Protein kinase-like (PK-like)"/>
    <property type="match status" value="1"/>
</dbReference>
<dbReference type="GO" id="GO:0005524">
    <property type="term" value="F:ATP binding"/>
    <property type="evidence" value="ECO:0007669"/>
    <property type="project" value="UniProtKB-UniRule"/>
</dbReference>
<keyword evidence="11" id="KW-0547">Nucleotide-binding</keyword>
<reference evidence="14 15" key="1">
    <citation type="journal article" date="2018" name="Genome Biol. Evol.">
        <title>Multiple Roots of Fruiting Body Formation in Amoebozoa.</title>
        <authorList>
            <person name="Hillmann F."/>
            <person name="Forbes G."/>
            <person name="Novohradska S."/>
            <person name="Ferling I."/>
            <person name="Riege K."/>
            <person name="Groth M."/>
            <person name="Westermann M."/>
            <person name="Marz M."/>
            <person name="Spaller T."/>
            <person name="Winckler T."/>
            <person name="Schaap P."/>
            <person name="Glockner G."/>
        </authorList>
    </citation>
    <scope>NUCLEOTIDE SEQUENCE [LARGE SCALE GENOMIC DNA]</scope>
    <source>
        <strain evidence="14 15">Jena</strain>
    </source>
</reference>
<gene>
    <name evidence="14" type="ORF">PROFUN_11301</name>
</gene>
<dbReference type="InterPro" id="IPR014756">
    <property type="entry name" value="Ig_E-set"/>
</dbReference>
<dbReference type="Gene3D" id="3.30.200.20">
    <property type="entry name" value="Phosphorylase Kinase, domain 1"/>
    <property type="match status" value="1"/>
</dbReference>
<dbReference type="STRING" id="1890364.A0A2P6N2J7"/>
<evidence type="ECO:0000256" key="9">
    <source>
        <dbReference type="ARBA" id="ARBA00023273"/>
    </source>
</evidence>
<dbReference type="GO" id="GO:0007169">
    <property type="term" value="P:cell surface receptor protein tyrosine kinase signaling pathway"/>
    <property type="evidence" value="ECO:0007669"/>
    <property type="project" value="TreeGrafter"/>
</dbReference>
<dbReference type="EMBL" id="MDYQ01000237">
    <property type="protein sequence ID" value="PRP78171.1"/>
    <property type="molecule type" value="Genomic_DNA"/>
</dbReference>
<dbReference type="InterPro" id="IPR020635">
    <property type="entry name" value="Tyr_kinase_cat_dom"/>
</dbReference>
<keyword evidence="6 12" id="KW-0472">Membrane</keyword>
<keyword evidence="11" id="KW-0067">ATP-binding</keyword>
<evidence type="ECO:0000313" key="14">
    <source>
        <dbReference type="EMBL" id="PRP78171.1"/>
    </source>
</evidence>
<evidence type="ECO:0000256" key="8">
    <source>
        <dbReference type="ARBA" id="ARBA00023180"/>
    </source>
</evidence>
<dbReference type="PANTHER" id="PTHR24416:SF600">
    <property type="entry name" value="PDGF- AND VEGF-RECEPTOR RELATED, ISOFORM J"/>
    <property type="match status" value="1"/>
</dbReference>
<feature type="domain" description="Protein kinase" evidence="13">
    <location>
        <begin position="1542"/>
        <end position="1787"/>
    </location>
</feature>
<feature type="transmembrane region" description="Helical" evidence="12">
    <location>
        <begin position="1479"/>
        <end position="1508"/>
    </location>
</feature>
<dbReference type="InterPro" id="IPR050122">
    <property type="entry name" value="RTK"/>
</dbReference>
<dbReference type="InterPro" id="IPR000719">
    <property type="entry name" value="Prot_kinase_dom"/>
</dbReference>
<evidence type="ECO:0000259" key="13">
    <source>
        <dbReference type="PROSITE" id="PS50011"/>
    </source>
</evidence>
<protein>
    <recommendedName>
        <fullName evidence="3">receptor protein-tyrosine kinase</fullName>
        <ecNumber evidence="3">2.7.10.1</ecNumber>
    </recommendedName>
</protein>
<comment type="catalytic activity">
    <reaction evidence="10">
        <text>L-tyrosyl-[protein] + ATP = O-phospho-L-tyrosyl-[protein] + ADP + H(+)</text>
        <dbReference type="Rhea" id="RHEA:10596"/>
        <dbReference type="Rhea" id="RHEA-COMP:10136"/>
        <dbReference type="Rhea" id="RHEA-COMP:20101"/>
        <dbReference type="ChEBI" id="CHEBI:15378"/>
        <dbReference type="ChEBI" id="CHEBI:30616"/>
        <dbReference type="ChEBI" id="CHEBI:46858"/>
        <dbReference type="ChEBI" id="CHEBI:61978"/>
        <dbReference type="ChEBI" id="CHEBI:456216"/>
        <dbReference type="EC" id="2.7.10.1"/>
    </reaction>
</comment>
<evidence type="ECO:0000256" key="5">
    <source>
        <dbReference type="ARBA" id="ARBA00022989"/>
    </source>
</evidence>
<proteinExistence type="predicted"/>
<dbReference type="PROSITE" id="PS00107">
    <property type="entry name" value="PROTEIN_KINASE_ATP"/>
    <property type="match status" value="1"/>
</dbReference>
<dbReference type="SMART" id="SM00219">
    <property type="entry name" value="TyrKc"/>
    <property type="match status" value="1"/>
</dbReference>
<dbReference type="InParanoid" id="A0A2P6N2J7"/>
<organism evidence="14 15">
    <name type="scientific">Planoprotostelium fungivorum</name>
    <dbReference type="NCBI Taxonomy" id="1890364"/>
    <lineage>
        <taxon>Eukaryota</taxon>
        <taxon>Amoebozoa</taxon>
        <taxon>Evosea</taxon>
        <taxon>Variosea</taxon>
        <taxon>Cavosteliida</taxon>
        <taxon>Cavosteliaceae</taxon>
        <taxon>Planoprotostelium</taxon>
    </lineage>
</organism>
<evidence type="ECO:0000256" key="10">
    <source>
        <dbReference type="ARBA" id="ARBA00051243"/>
    </source>
</evidence>
<accession>A0A2P6N2J7</accession>
<keyword evidence="4 12" id="KW-0812">Transmembrane</keyword>
<dbReference type="GO" id="GO:0005886">
    <property type="term" value="C:plasma membrane"/>
    <property type="evidence" value="ECO:0007669"/>
    <property type="project" value="TreeGrafter"/>
</dbReference>
<evidence type="ECO:0000256" key="3">
    <source>
        <dbReference type="ARBA" id="ARBA00011902"/>
    </source>
</evidence>
<dbReference type="PROSITE" id="PS50011">
    <property type="entry name" value="PROTEIN_KINASE_DOM"/>
    <property type="match status" value="1"/>
</dbReference>
<evidence type="ECO:0000256" key="4">
    <source>
        <dbReference type="ARBA" id="ARBA00022692"/>
    </source>
</evidence>
<comment type="subcellular location">
    <subcellularLocation>
        <location evidence="2">Cell projection</location>
    </subcellularLocation>
    <subcellularLocation>
        <location evidence="1">Membrane</location>
        <topology evidence="1">Single-pass membrane protein</topology>
    </subcellularLocation>
</comment>
<dbReference type="PANTHER" id="PTHR24416">
    <property type="entry name" value="TYROSINE-PROTEIN KINASE RECEPTOR"/>
    <property type="match status" value="1"/>
</dbReference>
<evidence type="ECO:0000256" key="6">
    <source>
        <dbReference type="ARBA" id="ARBA00023136"/>
    </source>
</evidence>
<dbReference type="GO" id="GO:0042995">
    <property type="term" value="C:cell projection"/>
    <property type="evidence" value="ECO:0007669"/>
    <property type="project" value="UniProtKB-SubCell"/>
</dbReference>
<keyword evidence="5 12" id="KW-1133">Transmembrane helix</keyword>
<evidence type="ECO:0000256" key="2">
    <source>
        <dbReference type="ARBA" id="ARBA00004316"/>
    </source>
</evidence>
<feature type="binding site" evidence="11">
    <location>
        <position position="1569"/>
    </location>
    <ligand>
        <name>ATP</name>
        <dbReference type="ChEBI" id="CHEBI:30616"/>
    </ligand>
</feature>
<name>A0A2P6N2J7_9EUKA</name>